<sequence>MEQYIIKGGNPLVGEVEIGGAKNAALAILAAAIMTDEAVHIENLPDVRDINVLLEAIREIGATVDRIGPTEVRIVGATIGNITVEYEYIKKIRASYYLLGALLGKYKNAEVPLPGGCNIGSRPIDQHLKGFRALGASVDIIHGAVVAKAEQLTGKHIFLDMVSVGATINIMMAAAMASGNTTIENAAKEPHVVDVANFLNSMGANIKGAGTDVIRIKGVEKLHGTSYSIIPDQIEAGTFMCAAAATMGDVMVKNVIPKHLEATTAKLEEIGCQVEEFDDAVRVVANKRLRRTNVKTMPYPGYPTDMQPQFAVALTLAEGTSIVTESIFENRFKYVDELVRMGADIKVEGNTAIINGVSKLAGAQVSAPDLRAGAALVIAGLAAEGITIVDDIVYIQRGYERFEEKLRNLGAEIEKVSSEKEIQKFRLRVG</sequence>
<evidence type="ECO:0000256" key="2">
    <source>
        <dbReference type="ARBA" id="ARBA00004752"/>
    </source>
</evidence>
<keyword evidence="12" id="KW-0670">Pyruvate</keyword>
<feature type="binding site" evidence="12">
    <location>
        <position position="305"/>
    </location>
    <ligand>
        <name>UDP-N-acetyl-alpha-D-glucosamine</name>
        <dbReference type="ChEBI" id="CHEBI:57705"/>
    </ligand>
</feature>
<dbReference type="PANTHER" id="PTHR43783:SF2">
    <property type="entry name" value="UDP-N-ACETYLGLUCOSAMINE 1-CARBOXYVINYLTRANSFERASE 2"/>
    <property type="match status" value="1"/>
</dbReference>
<dbReference type="Pfam" id="PF00275">
    <property type="entry name" value="EPSP_synthase"/>
    <property type="match status" value="1"/>
</dbReference>
<evidence type="ECO:0000256" key="9">
    <source>
        <dbReference type="ARBA" id="ARBA00023316"/>
    </source>
</evidence>
<keyword evidence="3 12" id="KW-0963">Cytoplasm</keyword>
<evidence type="ECO:0000256" key="10">
    <source>
        <dbReference type="ARBA" id="ARBA00038367"/>
    </source>
</evidence>
<feature type="binding site" evidence="12">
    <location>
        <begin position="122"/>
        <end position="126"/>
    </location>
    <ligand>
        <name>UDP-N-acetyl-alpha-D-glucosamine</name>
        <dbReference type="ChEBI" id="CHEBI:57705"/>
    </ligand>
</feature>
<dbReference type="GO" id="GO:0019277">
    <property type="term" value="P:UDP-N-acetylgalactosamine biosynthetic process"/>
    <property type="evidence" value="ECO:0007669"/>
    <property type="project" value="InterPro"/>
</dbReference>
<evidence type="ECO:0000313" key="15">
    <source>
        <dbReference type="Proteomes" id="UP000823850"/>
    </source>
</evidence>
<comment type="function">
    <text evidence="12">Cell wall formation. Adds enolpyruvyl to UDP-N-acetylglucosamine.</text>
</comment>
<feature type="domain" description="Enolpyruvate transferase" evidence="13">
    <location>
        <begin position="7"/>
        <end position="406"/>
    </location>
</feature>
<organism evidence="14 15">
    <name type="scientific">Candidatus Blautia stercoripullorum</name>
    <dbReference type="NCBI Taxonomy" id="2838502"/>
    <lineage>
        <taxon>Bacteria</taxon>
        <taxon>Bacillati</taxon>
        <taxon>Bacillota</taxon>
        <taxon>Clostridia</taxon>
        <taxon>Lachnospirales</taxon>
        <taxon>Lachnospiraceae</taxon>
        <taxon>Blautia</taxon>
    </lineage>
</organism>
<evidence type="ECO:0000256" key="5">
    <source>
        <dbReference type="ARBA" id="ARBA00022679"/>
    </source>
</evidence>
<evidence type="ECO:0000256" key="8">
    <source>
        <dbReference type="ARBA" id="ARBA00023306"/>
    </source>
</evidence>
<evidence type="ECO:0000256" key="6">
    <source>
        <dbReference type="ARBA" id="ARBA00022960"/>
    </source>
</evidence>
<feature type="binding site" evidence="12">
    <location>
        <begin position="22"/>
        <end position="23"/>
    </location>
    <ligand>
        <name>phosphoenolpyruvate</name>
        <dbReference type="ChEBI" id="CHEBI:58702"/>
    </ligand>
</feature>
<evidence type="ECO:0000256" key="7">
    <source>
        <dbReference type="ARBA" id="ARBA00022984"/>
    </source>
</evidence>
<dbReference type="AlphaFoldDB" id="A0A9D2RBV4"/>
<evidence type="ECO:0000313" key="14">
    <source>
        <dbReference type="EMBL" id="HJD40253.1"/>
    </source>
</evidence>
<evidence type="ECO:0000259" key="13">
    <source>
        <dbReference type="Pfam" id="PF00275"/>
    </source>
</evidence>
<reference evidence="14" key="2">
    <citation type="submission" date="2021-04" db="EMBL/GenBank/DDBJ databases">
        <authorList>
            <person name="Gilroy R."/>
        </authorList>
    </citation>
    <scope>NUCLEOTIDE SEQUENCE</scope>
    <source>
        <strain evidence="14">ChiW19-6364</strain>
    </source>
</reference>
<dbReference type="NCBIfam" id="NF006873">
    <property type="entry name" value="PRK09369.1"/>
    <property type="match status" value="1"/>
</dbReference>
<comment type="similarity">
    <text evidence="10 12">Belongs to the EPSP synthase family. MurA subfamily.</text>
</comment>
<dbReference type="FunFam" id="3.65.10.10:FF:000001">
    <property type="entry name" value="UDP-N-acetylglucosamine 1-carboxyvinyltransferase"/>
    <property type="match status" value="1"/>
</dbReference>
<feature type="binding site" evidence="12">
    <location>
        <position position="93"/>
    </location>
    <ligand>
        <name>UDP-N-acetyl-alpha-D-glucosamine</name>
        <dbReference type="ChEBI" id="CHEBI:57705"/>
    </ligand>
</feature>
<dbReference type="EC" id="2.5.1.7" evidence="12"/>
<name>A0A9D2RBV4_9FIRM</name>
<dbReference type="InterPro" id="IPR005750">
    <property type="entry name" value="UDP_GlcNAc_COvinyl_MurA"/>
</dbReference>
<comment type="caution">
    <text evidence="14">The sequence shown here is derived from an EMBL/GenBank/DDBJ whole genome shotgun (WGS) entry which is preliminary data.</text>
</comment>
<dbReference type="GO" id="GO:0051301">
    <property type="term" value="P:cell division"/>
    <property type="evidence" value="ECO:0007669"/>
    <property type="project" value="UniProtKB-KW"/>
</dbReference>
<evidence type="ECO:0000256" key="3">
    <source>
        <dbReference type="ARBA" id="ARBA00022490"/>
    </source>
</evidence>
<accession>A0A9D2RBV4</accession>
<dbReference type="InterPro" id="IPR050068">
    <property type="entry name" value="MurA_subfamily"/>
</dbReference>
<protein>
    <recommendedName>
        <fullName evidence="12">UDP-N-acetylglucosamine 1-carboxyvinyltransferase</fullName>
        <ecNumber evidence="12">2.5.1.7</ecNumber>
    </recommendedName>
    <alternativeName>
        <fullName evidence="12">Enoylpyruvate transferase</fullName>
    </alternativeName>
    <alternativeName>
        <fullName evidence="12">UDP-N-acetylglucosamine enolpyruvyl transferase</fullName>
        <shortName evidence="12">EPT</shortName>
    </alternativeName>
</protein>
<dbReference type="InterPro" id="IPR013792">
    <property type="entry name" value="RNA3'P_cycl/enolpyr_Trfase_a/b"/>
</dbReference>
<dbReference type="InterPro" id="IPR036968">
    <property type="entry name" value="Enolpyruvate_Tfrase_sf"/>
</dbReference>
<evidence type="ECO:0000256" key="11">
    <source>
        <dbReference type="ARBA" id="ARBA00047527"/>
    </source>
</evidence>
<feature type="active site" description="Proton donor" evidence="12">
    <location>
        <position position="117"/>
    </location>
</feature>
<proteinExistence type="inferred from homology"/>
<dbReference type="PANTHER" id="PTHR43783">
    <property type="entry name" value="UDP-N-ACETYLGLUCOSAMINE 1-CARBOXYVINYLTRANSFERASE"/>
    <property type="match status" value="1"/>
</dbReference>
<reference evidence="14" key="1">
    <citation type="journal article" date="2021" name="PeerJ">
        <title>Extensive microbial diversity within the chicken gut microbiome revealed by metagenomics and culture.</title>
        <authorList>
            <person name="Gilroy R."/>
            <person name="Ravi A."/>
            <person name="Getino M."/>
            <person name="Pursley I."/>
            <person name="Horton D.L."/>
            <person name="Alikhan N.F."/>
            <person name="Baker D."/>
            <person name="Gharbi K."/>
            <person name="Hall N."/>
            <person name="Watson M."/>
            <person name="Adriaenssens E.M."/>
            <person name="Foster-Nyarko E."/>
            <person name="Jarju S."/>
            <person name="Secka A."/>
            <person name="Antonio M."/>
            <person name="Oren A."/>
            <person name="Chaudhuri R.R."/>
            <person name="La Ragione R."/>
            <person name="Hildebrand F."/>
            <person name="Pallen M.J."/>
        </authorList>
    </citation>
    <scope>NUCLEOTIDE SEQUENCE</scope>
    <source>
        <strain evidence="14">ChiW19-6364</strain>
    </source>
</reference>
<keyword evidence="7 12" id="KW-0573">Peptidoglycan synthesis</keyword>
<evidence type="ECO:0000256" key="4">
    <source>
        <dbReference type="ARBA" id="ARBA00022618"/>
    </source>
</evidence>
<dbReference type="NCBIfam" id="NF009470">
    <property type="entry name" value="PRK12830.1"/>
    <property type="match status" value="1"/>
</dbReference>
<dbReference type="Gene3D" id="3.65.10.10">
    <property type="entry name" value="Enolpyruvate transferase domain"/>
    <property type="match status" value="2"/>
</dbReference>
<keyword evidence="9 12" id="KW-0961">Cell wall biogenesis/degradation</keyword>
<keyword evidence="4 12" id="KW-0132">Cell division</keyword>
<feature type="binding site" evidence="12">
    <location>
        <position position="327"/>
    </location>
    <ligand>
        <name>UDP-N-acetyl-alpha-D-glucosamine</name>
        <dbReference type="ChEBI" id="CHEBI:57705"/>
    </ligand>
</feature>
<dbReference type="CDD" id="cd01555">
    <property type="entry name" value="UdpNAET"/>
    <property type="match status" value="1"/>
</dbReference>
<dbReference type="SUPFAM" id="SSF55205">
    <property type="entry name" value="EPT/RTPC-like"/>
    <property type="match status" value="1"/>
</dbReference>
<dbReference type="InterPro" id="IPR001986">
    <property type="entry name" value="Enolpyruvate_Tfrase_dom"/>
</dbReference>
<comment type="pathway">
    <text evidence="2 12">Cell wall biogenesis; peptidoglycan biosynthesis.</text>
</comment>
<dbReference type="Proteomes" id="UP000823850">
    <property type="component" value="Unassembled WGS sequence"/>
</dbReference>
<dbReference type="GO" id="GO:0008760">
    <property type="term" value="F:UDP-N-acetylglucosamine 1-carboxyvinyltransferase activity"/>
    <property type="evidence" value="ECO:0007669"/>
    <property type="project" value="UniProtKB-UniRule"/>
</dbReference>
<dbReference type="EMBL" id="DWUX01000172">
    <property type="protein sequence ID" value="HJD40253.1"/>
    <property type="molecule type" value="Genomic_DNA"/>
</dbReference>
<dbReference type="GO" id="GO:0008360">
    <property type="term" value="P:regulation of cell shape"/>
    <property type="evidence" value="ECO:0007669"/>
    <property type="project" value="UniProtKB-KW"/>
</dbReference>
<comment type="subcellular location">
    <subcellularLocation>
        <location evidence="1 12">Cytoplasm</location>
    </subcellularLocation>
</comment>
<evidence type="ECO:0000256" key="12">
    <source>
        <dbReference type="HAMAP-Rule" id="MF_00111"/>
    </source>
</evidence>
<keyword evidence="5 12" id="KW-0808">Transferase</keyword>
<dbReference type="NCBIfam" id="TIGR01072">
    <property type="entry name" value="murA"/>
    <property type="match status" value="1"/>
</dbReference>
<dbReference type="GO" id="GO:0009252">
    <property type="term" value="P:peptidoglycan biosynthetic process"/>
    <property type="evidence" value="ECO:0007669"/>
    <property type="project" value="UniProtKB-UniRule"/>
</dbReference>
<keyword evidence="8 12" id="KW-0131">Cell cycle</keyword>
<gene>
    <name evidence="12" type="primary">murA</name>
    <name evidence="14" type="ORF">H9913_09505</name>
</gene>
<keyword evidence="6 12" id="KW-0133">Cell shape</keyword>
<dbReference type="GO" id="GO:0005737">
    <property type="term" value="C:cytoplasm"/>
    <property type="evidence" value="ECO:0007669"/>
    <property type="project" value="UniProtKB-SubCell"/>
</dbReference>
<feature type="modified residue" description="2-(S-cysteinyl)pyruvic acid O-phosphothioketal" evidence="12">
    <location>
        <position position="117"/>
    </location>
</feature>
<evidence type="ECO:0000256" key="1">
    <source>
        <dbReference type="ARBA" id="ARBA00004496"/>
    </source>
</evidence>
<dbReference type="GO" id="GO:0071555">
    <property type="term" value="P:cell wall organization"/>
    <property type="evidence" value="ECO:0007669"/>
    <property type="project" value="UniProtKB-KW"/>
</dbReference>
<comment type="caution">
    <text evidence="12">Lacks conserved residue(s) required for the propagation of feature annotation.</text>
</comment>
<comment type="catalytic activity">
    <reaction evidence="11 12">
        <text>phosphoenolpyruvate + UDP-N-acetyl-alpha-D-glucosamine = UDP-N-acetyl-3-O-(1-carboxyvinyl)-alpha-D-glucosamine + phosphate</text>
        <dbReference type="Rhea" id="RHEA:18681"/>
        <dbReference type="ChEBI" id="CHEBI:43474"/>
        <dbReference type="ChEBI" id="CHEBI:57705"/>
        <dbReference type="ChEBI" id="CHEBI:58702"/>
        <dbReference type="ChEBI" id="CHEBI:68483"/>
        <dbReference type="EC" id="2.5.1.7"/>
    </reaction>
</comment>
<dbReference type="HAMAP" id="MF_00111">
    <property type="entry name" value="MurA"/>
    <property type="match status" value="1"/>
</dbReference>